<evidence type="ECO:0000313" key="1">
    <source>
        <dbReference type="EMBL" id="KKL65879.1"/>
    </source>
</evidence>
<dbReference type="EMBL" id="LAZR01027388">
    <property type="protein sequence ID" value="KKL65879.1"/>
    <property type="molecule type" value="Genomic_DNA"/>
</dbReference>
<name>A0A0F9DVU6_9ZZZZ</name>
<gene>
    <name evidence="1" type="ORF">LCGC14_2150550</name>
</gene>
<sequence length="63" mass="7099">RFNVGDVIRSRREMRNGYAVLPAGTLFTVRRRFSGYDLDSHPCDKCGVQIRISRVDDAALEAA</sequence>
<accession>A0A0F9DVU6</accession>
<protein>
    <submittedName>
        <fullName evidence="1">Uncharacterized protein</fullName>
    </submittedName>
</protein>
<feature type="non-terminal residue" evidence="1">
    <location>
        <position position="1"/>
    </location>
</feature>
<comment type="caution">
    <text evidence="1">The sequence shown here is derived from an EMBL/GenBank/DDBJ whole genome shotgun (WGS) entry which is preliminary data.</text>
</comment>
<proteinExistence type="predicted"/>
<reference evidence="1" key="1">
    <citation type="journal article" date="2015" name="Nature">
        <title>Complex archaea that bridge the gap between prokaryotes and eukaryotes.</title>
        <authorList>
            <person name="Spang A."/>
            <person name="Saw J.H."/>
            <person name="Jorgensen S.L."/>
            <person name="Zaremba-Niedzwiedzka K."/>
            <person name="Martijn J."/>
            <person name="Lind A.E."/>
            <person name="van Eijk R."/>
            <person name="Schleper C."/>
            <person name="Guy L."/>
            <person name="Ettema T.J."/>
        </authorList>
    </citation>
    <scope>NUCLEOTIDE SEQUENCE</scope>
</reference>
<organism evidence="1">
    <name type="scientific">marine sediment metagenome</name>
    <dbReference type="NCBI Taxonomy" id="412755"/>
    <lineage>
        <taxon>unclassified sequences</taxon>
        <taxon>metagenomes</taxon>
        <taxon>ecological metagenomes</taxon>
    </lineage>
</organism>
<dbReference type="AlphaFoldDB" id="A0A0F9DVU6"/>